<reference evidence="1" key="1">
    <citation type="submission" date="2023-01" db="EMBL/GenBank/DDBJ databases">
        <title>Metagenome sequencing of chrysophaentin producing Chrysophaeum taylorii.</title>
        <authorList>
            <person name="Davison J."/>
            <person name="Bewley C."/>
        </authorList>
    </citation>
    <scope>NUCLEOTIDE SEQUENCE</scope>
    <source>
        <strain evidence="1">NIES-1699</strain>
    </source>
</reference>
<gene>
    <name evidence="1" type="ORF">CTAYLR_005122</name>
</gene>
<protein>
    <submittedName>
        <fullName evidence="1">Uncharacterized protein</fullName>
    </submittedName>
</protein>
<accession>A0AAD7XIX5</accession>
<keyword evidence="2" id="KW-1185">Reference proteome</keyword>
<proteinExistence type="predicted"/>
<comment type="caution">
    <text evidence="1">The sequence shown here is derived from an EMBL/GenBank/DDBJ whole genome shotgun (WGS) entry which is preliminary data.</text>
</comment>
<dbReference type="Gene3D" id="3.40.50.300">
    <property type="entry name" value="P-loop containing nucleotide triphosphate hydrolases"/>
    <property type="match status" value="1"/>
</dbReference>
<dbReference type="AlphaFoldDB" id="A0AAD7XIX5"/>
<dbReference type="SUPFAM" id="SSF52540">
    <property type="entry name" value="P-loop containing nucleoside triphosphate hydrolases"/>
    <property type="match status" value="1"/>
</dbReference>
<name>A0AAD7XIX5_9STRA</name>
<evidence type="ECO:0000313" key="2">
    <source>
        <dbReference type="Proteomes" id="UP001230188"/>
    </source>
</evidence>
<dbReference type="InterPro" id="IPR027417">
    <property type="entry name" value="P-loop_NTPase"/>
</dbReference>
<dbReference type="EMBL" id="JAQMWT010000350">
    <property type="protein sequence ID" value="KAJ8603507.1"/>
    <property type="molecule type" value="Genomic_DNA"/>
</dbReference>
<sequence>MVSVVSVEAQVVEAIVEAIDRMAGENRCVHATQLMQAKAPGSFAQQEPQLAGLVGPGRSLGRLKDICNRSERLRYDHEKSMVWVVDGSLRRKKKNGKVPETDAVRPSTSLRDVAPETEVDMYETFFGEDVASVEERHRAPLGGERWYEATSGDAGYLGRLIESVPDDDKHVFLNTSEPFCLVVTGVQGAGKSHTMMCVLENCLLRCELPEERPVVRLAREMTGLVVRYDTCETSVCEATALRESAILPSGCKVVVLVSPSFYSQRRKFYEGMGAEVFPLLFRWASLDARQLKILMRISESDAQQEQQQLYVSAMLDKLRGYQRRAKIPDFEGFLEEIESEFEGRNGPLKQQIALLESIVAESEINQDLRDKQRDLSRVVEAGALVVADLADPVLSALEANAIFRVLFSQFRALRLPFGKVVAFDEAHKYLDGKTSGLAADILDAVRLMRHEGIRVLVSTQSPFAVPGELLELVSVAVVHRAHSNDSFEYLAAKLPMPDDGFERARQMRDGEALVFATRNHIQGFEHEAVFKVRTRPRLTLDYGASRQNSLS</sequence>
<organism evidence="1 2">
    <name type="scientific">Chrysophaeum taylorii</name>
    <dbReference type="NCBI Taxonomy" id="2483200"/>
    <lineage>
        <taxon>Eukaryota</taxon>
        <taxon>Sar</taxon>
        <taxon>Stramenopiles</taxon>
        <taxon>Ochrophyta</taxon>
        <taxon>Pelagophyceae</taxon>
        <taxon>Pelagomonadales</taxon>
        <taxon>Pelagomonadaceae</taxon>
        <taxon>Chrysophaeum</taxon>
    </lineage>
</organism>
<dbReference type="Proteomes" id="UP001230188">
    <property type="component" value="Unassembled WGS sequence"/>
</dbReference>
<evidence type="ECO:0000313" key="1">
    <source>
        <dbReference type="EMBL" id="KAJ8603507.1"/>
    </source>
</evidence>